<keyword evidence="2" id="KW-1185">Reference proteome</keyword>
<organism evidence="1 2">
    <name type="scientific">Sellimonas catena</name>
    <dbReference type="NCBI Taxonomy" id="2994035"/>
    <lineage>
        <taxon>Bacteria</taxon>
        <taxon>Bacillati</taxon>
        <taxon>Bacillota</taxon>
        <taxon>Clostridia</taxon>
        <taxon>Lachnospirales</taxon>
        <taxon>Lachnospiraceae</taxon>
        <taxon>Sellimonas</taxon>
    </lineage>
</organism>
<protein>
    <recommendedName>
        <fullName evidence="3">Shikimate kinase</fullName>
    </recommendedName>
</protein>
<evidence type="ECO:0000313" key="1">
    <source>
        <dbReference type="EMBL" id="GLG06077.1"/>
    </source>
</evidence>
<dbReference type="PANTHER" id="PTHR37816:SF2">
    <property type="entry name" value="DNA TOPOLOGY MODULATION PROTEIN FLAR-RELATED PROTEIN"/>
    <property type="match status" value="1"/>
</dbReference>
<comment type="caution">
    <text evidence="1">The sequence shown here is derived from an EMBL/GenBank/DDBJ whole genome shotgun (WGS) entry which is preliminary data.</text>
</comment>
<dbReference type="Pfam" id="PF01202">
    <property type="entry name" value="SKI"/>
    <property type="match status" value="1"/>
</dbReference>
<dbReference type="Gene3D" id="3.40.50.300">
    <property type="entry name" value="P-loop containing nucleotide triphosphate hydrolases"/>
    <property type="match status" value="1"/>
</dbReference>
<dbReference type="PANTHER" id="PTHR37816">
    <property type="entry name" value="YALI0E33011P"/>
    <property type="match status" value="1"/>
</dbReference>
<dbReference type="InterPro" id="IPR031322">
    <property type="entry name" value="Shikimate/glucono_kinase"/>
</dbReference>
<dbReference type="InterPro" id="IPR027417">
    <property type="entry name" value="P-loop_NTPase"/>
</dbReference>
<dbReference type="InterPro" id="IPR052922">
    <property type="entry name" value="Cytidylate_Kinase-2"/>
</dbReference>
<evidence type="ECO:0008006" key="3">
    <source>
        <dbReference type="Google" id="ProtNLM"/>
    </source>
</evidence>
<dbReference type="AlphaFoldDB" id="A0A9W6CBB3"/>
<accession>A0A9W6CBB3</accession>
<dbReference type="RefSeq" id="WP_118636678.1">
    <property type="nucleotide sequence ID" value="NZ_BSBO01000046.1"/>
</dbReference>
<reference evidence="1 2" key="1">
    <citation type="journal article" date="2023" name="Int. J. Syst. Evol. Microbiol.">
        <title>Sellimonas catena sp. nov., isolated from human faeces.</title>
        <authorList>
            <person name="Hisatomi A."/>
            <person name="Ohkuma M."/>
            <person name="Sakamoto M."/>
        </authorList>
    </citation>
    <scope>NUCLEOTIDE SEQUENCE [LARGE SCALE GENOMIC DNA]</scope>
    <source>
        <strain evidence="1 2">12EGH17</strain>
    </source>
</reference>
<dbReference type="EMBL" id="BSBO01000046">
    <property type="protein sequence ID" value="GLG06077.1"/>
    <property type="molecule type" value="Genomic_DNA"/>
</dbReference>
<dbReference type="SUPFAM" id="SSF52540">
    <property type="entry name" value="P-loop containing nucleoside triphosphate hydrolases"/>
    <property type="match status" value="1"/>
</dbReference>
<proteinExistence type="predicted"/>
<dbReference type="Proteomes" id="UP001145145">
    <property type="component" value="Unassembled WGS sequence"/>
</dbReference>
<evidence type="ECO:0000313" key="2">
    <source>
        <dbReference type="Proteomes" id="UP001145145"/>
    </source>
</evidence>
<name>A0A9W6CBB3_9FIRM</name>
<sequence>MKNVIHIYGASGSGTSTLGRKISEELGYKFMDTDDYFWVPANPQYTTKRKREERLALMKEDIIENENVVISGSLVDWGDELIPMFTLVVRLVTDTETKCILSCGNGCSMGNEQALLSSGNSAI</sequence>
<gene>
    <name evidence="1" type="ORF">Selli1_32510</name>
</gene>